<feature type="transmembrane region" description="Helical" evidence="1">
    <location>
        <begin position="227"/>
        <end position="246"/>
    </location>
</feature>
<comment type="caution">
    <text evidence="2">The sequence shown here is derived from an EMBL/GenBank/DDBJ whole genome shotgun (WGS) entry which is preliminary data.</text>
</comment>
<keyword evidence="1" id="KW-1133">Transmembrane helix</keyword>
<feature type="transmembrane region" description="Helical" evidence="1">
    <location>
        <begin position="123"/>
        <end position="141"/>
    </location>
</feature>
<protein>
    <recommendedName>
        <fullName evidence="4">MFS transporter</fullName>
    </recommendedName>
</protein>
<keyword evidence="3" id="KW-1185">Reference proteome</keyword>
<dbReference type="PANTHER" id="PTHR23534">
    <property type="entry name" value="MFS PERMEASE"/>
    <property type="match status" value="1"/>
</dbReference>
<gene>
    <name evidence="2" type="ORF">DES45_102586</name>
</gene>
<feature type="transmembrane region" description="Helical" evidence="1">
    <location>
        <begin position="350"/>
        <end position="371"/>
    </location>
</feature>
<dbReference type="AlphaFoldDB" id="A0A370HTB4"/>
<feature type="transmembrane region" description="Helical" evidence="1">
    <location>
        <begin position="96"/>
        <end position="117"/>
    </location>
</feature>
<keyword evidence="1" id="KW-0812">Transmembrane</keyword>
<accession>A0A370HTB4</accession>
<dbReference type="InterPro" id="IPR036259">
    <property type="entry name" value="MFS_trans_sf"/>
</dbReference>
<proteinExistence type="predicted"/>
<dbReference type="EMBL" id="QQBB01000002">
    <property type="protein sequence ID" value="RDI61191.1"/>
    <property type="molecule type" value="Genomic_DNA"/>
</dbReference>
<evidence type="ECO:0000256" key="1">
    <source>
        <dbReference type="SAM" id="Phobius"/>
    </source>
</evidence>
<dbReference type="Gene3D" id="1.20.1250.20">
    <property type="entry name" value="MFS general substrate transporter like domains"/>
    <property type="match status" value="1"/>
</dbReference>
<feature type="transmembrane region" description="Helical" evidence="1">
    <location>
        <begin position="185"/>
        <end position="206"/>
    </location>
</feature>
<feature type="transmembrane region" description="Helical" evidence="1">
    <location>
        <begin position="153"/>
        <end position="173"/>
    </location>
</feature>
<feature type="transmembrane region" description="Helical" evidence="1">
    <location>
        <begin position="68"/>
        <end position="89"/>
    </location>
</feature>
<evidence type="ECO:0000313" key="3">
    <source>
        <dbReference type="Proteomes" id="UP000254925"/>
    </source>
</evidence>
<feature type="transmembrane region" description="Helical" evidence="1">
    <location>
        <begin position="314"/>
        <end position="338"/>
    </location>
</feature>
<feature type="transmembrane region" description="Helical" evidence="1">
    <location>
        <begin position="266"/>
        <end position="283"/>
    </location>
</feature>
<sequence length="373" mass="38157">MTASASVSRAGRLDCVCEPGVLDRTDTDRRGVALLAIGFALSILSQVLTLSILPLAGLAFAPSRSLSTLPFTAFYAGAVLASLPASLLLDSFGRRAAFSLGASLGAAGGLILVWALIKMHFGALVLGAFWLGTAGGFSLFYRHAAVPMGGRGGRAALLVFGAATIAAIIAPTLATKADSLSTHAFVGIAVVASLTHLLTLACTAALPYRRLRQRLLSEHSAPLRWQWLALPTGISALAWFLMTGLMGATPIAMVGCGLSEAVPETIAWHIMAMYAPSLVLACAPTVIRPAHVAATAALLLGIAVLAFTMSSGVLGFSVATVLLGTGWSLATLGSTLWLHGAGEPSRWQLGTHDGIVLTGALIGAITAGILATP</sequence>
<organism evidence="2 3">
    <name type="scientific">Microvirga subterranea</name>
    <dbReference type="NCBI Taxonomy" id="186651"/>
    <lineage>
        <taxon>Bacteria</taxon>
        <taxon>Pseudomonadati</taxon>
        <taxon>Pseudomonadota</taxon>
        <taxon>Alphaproteobacteria</taxon>
        <taxon>Hyphomicrobiales</taxon>
        <taxon>Methylobacteriaceae</taxon>
        <taxon>Microvirga</taxon>
    </lineage>
</organism>
<dbReference type="RefSeq" id="WP_114769350.1">
    <property type="nucleotide sequence ID" value="NZ_QQBB01000002.1"/>
</dbReference>
<evidence type="ECO:0008006" key="4">
    <source>
        <dbReference type="Google" id="ProtNLM"/>
    </source>
</evidence>
<feature type="transmembrane region" description="Helical" evidence="1">
    <location>
        <begin position="290"/>
        <end position="308"/>
    </location>
</feature>
<dbReference type="OrthoDB" id="8017789at2"/>
<name>A0A370HTB4_9HYPH</name>
<dbReference type="SUPFAM" id="SSF103473">
    <property type="entry name" value="MFS general substrate transporter"/>
    <property type="match status" value="1"/>
</dbReference>
<dbReference type="PANTHER" id="PTHR23534:SF1">
    <property type="entry name" value="MAJOR FACILITATOR SUPERFAMILY PROTEIN"/>
    <property type="match status" value="1"/>
</dbReference>
<dbReference type="Proteomes" id="UP000254925">
    <property type="component" value="Unassembled WGS sequence"/>
</dbReference>
<reference evidence="2 3" key="1">
    <citation type="submission" date="2018-07" db="EMBL/GenBank/DDBJ databases">
        <title>Genomic Encyclopedia of Type Strains, Phase IV (KMG-IV): sequencing the most valuable type-strain genomes for metagenomic binning, comparative biology and taxonomic classification.</title>
        <authorList>
            <person name="Goeker M."/>
        </authorList>
    </citation>
    <scope>NUCLEOTIDE SEQUENCE [LARGE SCALE GENOMIC DNA]</scope>
    <source>
        <strain evidence="2 3">DSM 14364</strain>
    </source>
</reference>
<keyword evidence="1" id="KW-0472">Membrane</keyword>
<evidence type="ECO:0000313" key="2">
    <source>
        <dbReference type="EMBL" id="RDI61191.1"/>
    </source>
</evidence>
<feature type="transmembrane region" description="Helical" evidence="1">
    <location>
        <begin position="32"/>
        <end position="56"/>
    </location>
</feature>